<dbReference type="PROSITE" id="PS50983">
    <property type="entry name" value="FE_B12_PBP"/>
    <property type="match status" value="1"/>
</dbReference>
<name>A0A4U7JGI0_9FIRM</name>
<evidence type="ECO:0000313" key="4">
    <source>
        <dbReference type="EMBL" id="QNU67081.1"/>
    </source>
</evidence>
<dbReference type="AlphaFoldDB" id="A0A4U7JGI0"/>
<accession>A0A4U7JGI0</accession>
<dbReference type="CDD" id="cd01143">
    <property type="entry name" value="YvrC"/>
    <property type="match status" value="1"/>
</dbReference>
<feature type="chain" id="PRO_5035245642" evidence="3">
    <location>
        <begin position="22"/>
        <end position="330"/>
    </location>
</feature>
<sequence length="330" mass="36591">MNRILKVLTVLLIIFSLTACGNIKDTEQNSTMANSEGSTIEASVASKTAEIESAMHKTIFPMTIKDSYDRELILDKQPQRVISIAPNITETIFALEAESMLVGRTEYCDYPPETSKIESVGSIQEPSIEKIVELKPDLVLASTHFSKDTLTKLEELRIPTVVLYGEESFEGVYETIFKVGNILNSNEKAERLVAEMKKKVEGVKKAIEGKDRPSVYYVIGYGKSGDYTAGSNTFIGQLLEMAGAENAAADVTDWKYSLERLIEKNPDIMICPSVGGYKQGLETTNGYKDLDAVKNKRLYEIDENLITRQGARLADGLVELAKIIHPEAFK</sequence>
<dbReference type="InterPro" id="IPR050902">
    <property type="entry name" value="ABC_Transporter_SBP"/>
</dbReference>
<evidence type="ECO:0000256" key="1">
    <source>
        <dbReference type="ARBA" id="ARBA00008814"/>
    </source>
</evidence>
<protein>
    <submittedName>
        <fullName evidence="4">ABC transporter substrate-binding protein</fullName>
    </submittedName>
</protein>
<dbReference type="InterPro" id="IPR002491">
    <property type="entry name" value="ABC_transptr_periplasmic_BD"/>
</dbReference>
<dbReference type="PANTHER" id="PTHR30535">
    <property type="entry name" value="VITAMIN B12-BINDING PROTEIN"/>
    <property type="match status" value="1"/>
</dbReference>
<evidence type="ECO:0000313" key="5">
    <source>
        <dbReference type="Proteomes" id="UP000306409"/>
    </source>
</evidence>
<reference evidence="4 5" key="1">
    <citation type="submission" date="2020-09" db="EMBL/GenBank/DDBJ databases">
        <title>Characterization and genome sequencing of Ruminiclostridium sp. nov. MA18.</title>
        <authorList>
            <person name="Rettenmaier R."/>
            <person name="Kowollik M.-L."/>
            <person name="Liebl W."/>
            <person name="Zverlov V."/>
        </authorList>
    </citation>
    <scope>NUCLEOTIDE SEQUENCE [LARGE SCALE GENOMIC DNA]</scope>
    <source>
        <strain evidence="4 5">MA18</strain>
    </source>
</reference>
<evidence type="ECO:0000256" key="2">
    <source>
        <dbReference type="ARBA" id="ARBA00022729"/>
    </source>
</evidence>
<dbReference type="NCBIfam" id="NF038402">
    <property type="entry name" value="TroA_like"/>
    <property type="match status" value="1"/>
</dbReference>
<comment type="similarity">
    <text evidence="1">Belongs to the bacterial solute-binding protein 8 family.</text>
</comment>
<dbReference type="GO" id="GO:0071281">
    <property type="term" value="P:cellular response to iron ion"/>
    <property type="evidence" value="ECO:0007669"/>
    <property type="project" value="TreeGrafter"/>
</dbReference>
<dbReference type="Pfam" id="PF01497">
    <property type="entry name" value="Peripla_BP_2"/>
    <property type="match status" value="1"/>
</dbReference>
<dbReference type="PROSITE" id="PS51257">
    <property type="entry name" value="PROKAR_LIPOPROTEIN"/>
    <property type="match status" value="1"/>
</dbReference>
<gene>
    <name evidence="4" type="ORF">EHE19_000530</name>
</gene>
<feature type="signal peptide" evidence="3">
    <location>
        <begin position="1"/>
        <end position="21"/>
    </location>
</feature>
<keyword evidence="5" id="KW-1185">Reference proteome</keyword>
<dbReference type="KEGG" id="rher:EHE19_000530"/>
<dbReference type="EMBL" id="CP061336">
    <property type="protein sequence ID" value="QNU67081.1"/>
    <property type="molecule type" value="Genomic_DNA"/>
</dbReference>
<dbReference type="PANTHER" id="PTHR30535:SF34">
    <property type="entry name" value="MOLYBDATE-BINDING PROTEIN MOLA"/>
    <property type="match status" value="1"/>
</dbReference>
<dbReference type="Gene3D" id="3.40.50.1980">
    <property type="entry name" value="Nitrogenase molybdenum iron protein domain"/>
    <property type="match status" value="2"/>
</dbReference>
<dbReference type="Proteomes" id="UP000306409">
    <property type="component" value="Chromosome"/>
</dbReference>
<organism evidence="4 5">
    <name type="scientific">Ruminiclostridium herbifermentans</name>
    <dbReference type="NCBI Taxonomy" id="2488810"/>
    <lineage>
        <taxon>Bacteria</taxon>
        <taxon>Bacillati</taxon>
        <taxon>Bacillota</taxon>
        <taxon>Clostridia</taxon>
        <taxon>Eubacteriales</taxon>
        <taxon>Oscillospiraceae</taxon>
        <taxon>Ruminiclostridium</taxon>
    </lineage>
</organism>
<evidence type="ECO:0000256" key="3">
    <source>
        <dbReference type="SAM" id="SignalP"/>
    </source>
</evidence>
<dbReference type="RefSeq" id="WP_137697146.1">
    <property type="nucleotide sequence ID" value="NZ_CP061336.1"/>
</dbReference>
<dbReference type="OrthoDB" id="9816357at2"/>
<proteinExistence type="inferred from homology"/>
<keyword evidence="2 3" id="KW-0732">Signal</keyword>
<dbReference type="SUPFAM" id="SSF53807">
    <property type="entry name" value="Helical backbone' metal receptor"/>
    <property type="match status" value="1"/>
</dbReference>
<dbReference type="InterPro" id="IPR054828">
    <property type="entry name" value="Vit_B12_bind_prot"/>
</dbReference>